<dbReference type="Gene3D" id="1.20.5.110">
    <property type="match status" value="1"/>
</dbReference>
<feature type="transmembrane region" description="Helical" evidence="8">
    <location>
        <begin position="202"/>
        <end position="221"/>
    </location>
</feature>
<name>A0AAV1HRH7_9CHLO</name>
<evidence type="ECO:0000259" key="9">
    <source>
        <dbReference type="PROSITE" id="PS50192"/>
    </source>
</evidence>
<dbReference type="Proteomes" id="UP001314263">
    <property type="component" value="Unassembled WGS sequence"/>
</dbReference>
<dbReference type="PANTHER" id="PTHR21230:SF79">
    <property type="entry name" value="T-SNARE COILED-COIL HOMOLOGY DOMAIN-CONTAINING PROTEIN"/>
    <property type="match status" value="1"/>
</dbReference>
<keyword evidence="2" id="KW-0813">Transport</keyword>
<evidence type="ECO:0000256" key="2">
    <source>
        <dbReference type="ARBA" id="ARBA00022448"/>
    </source>
</evidence>
<keyword evidence="6 8" id="KW-0472">Membrane</keyword>
<keyword evidence="11" id="KW-1185">Reference proteome</keyword>
<dbReference type="GO" id="GO:0005789">
    <property type="term" value="C:endoplasmic reticulum membrane"/>
    <property type="evidence" value="ECO:0007669"/>
    <property type="project" value="TreeGrafter"/>
</dbReference>
<evidence type="ECO:0000313" key="11">
    <source>
        <dbReference type="Proteomes" id="UP001314263"/>
    </source>
</evidence>
<dbReference type="GO" id="GO:0015031">
    <property type="term" value="P:protein transport"/>
    <property type="evidence" value="ECO:0007669"/>
    <property type="project" value="UniProtKB-KW"/>
</dbReference>
<dbReference type="GO" id="GO:0012507">
    <property type="term" value="C:ER to Golgi transport vesicle membrane"/>
    <property type="evidence" value="ECO:0007669"/>
    <property type="project" value="TreeGrafter"/>
</dbReference>
<evidence type="ECO:0000256" key="1">
    <source>
        <dbReference type="ARBA" id="ARBA00004211"/>
    </source>
</evidence>
<evidence type="ECO:0000256" key="7">
    <source>
        <dbReference type="SAM" id="MobiDB-lite"/>
    </source>
</evidence>
<evidence type="ECO:0000256" key="8">
    <source>
        <dbReference type="SAM" id="Phobius"/>
    </source>
</evidence>
<feature type="domain" description="T-SNARE coiled-coil homology" evidence="9">
    <location>
        <begin position="128"/>
        <end position="190"/>
    </location>
</feature>
<dbReference type="GO" id="GO:0005794">
    <property type="term" value="C:Golgi apparatus"/>
    <property type="evidence" value="ECO:0007669"/>
    <property type="project" value="TreeGrafter"/>
</dbReference>
<dbReference type="GO" id="GO:0031201">
    <property type="term" value="C:SNARE complex"/>
    <property type="evidence" value="ECO:0007669"/>
    <property type="project" value="InterPro"/>
</dbReference>
<dbReference type="GO" id="GO:0031902">
    <property type="term" value="C:late endosome membrane"/>
    <property type="evidence" value="ECO:0007669"/>
    <property type="project" value="TreeGrafter"/>
</dbReference>
<dbReference type="GO" id="GO:0005484">
    <property type="term" value="F:SNAP receptor activity"/>
    <property type="evidence" value="ECO:0007669"/>
    <property type="project" value="InterPro"/>
</dbReference>
<comment type="caution">
    <text evidence="10">The sequence shown here is derived from an EMBL/GenBank/DDBJ whole genome shotgun (WGS) entry which is preliminary data.</text>
</comment>
<evidence type="ECO:0000256" key="3">
    <source>
        <dbReference type="ARBA" id="ARBA00022692"/>
    </source>
</evidence>
<protein>
    <recommendedName>
        <fullName evidence="9">t-SNARE coiled-coil homology domain-containing protein</fullName>
    </recommendedName>
</protein>
<dbReference type="GO" id="GO:0006906">
    <property type="term" value="P:vesicle fusion"/>
    <property type="evidence" value="ECO:0007669"/>
    <property type="project" value="TreeGrafter"/>
</dbReference>
<keyword evidence="4" id="KW-0653">Protein transport</keyword>
<dbReference type="Pfam" id="PF12352">
    <property type="entry name" value="V-SNARE_C"/>
    <property type="match status" value="1"/>
</dbReference>
<evidence type="ECO:0000256" key="6">
    <source>
        <dbReference type="ARBA" id="ARBA00023136"/>
    </source>
</evidence>
<organism evidence="10 11">
    <name type="scientific">Coccomyxa viridis</name>
    <dbReference type="NCBI Taxonomy" id="1274662"/>
    <lineage>
        <taxon>Eukaryota</taxon>
        <taxon>Viridiplantae</taxon>
        <taxon>Chlorophyta</taxon>
        <taxon>core chlorophytes</taxon>
        <taxon>Trebouxiophyceae</taxon>
        <taxon>Trebouxiophyceae incertae sedis</taxon>
        <taxon>Coccomyxaceae</taxon>
        <taxon>Coccomyxa</taxon>
    </lineage>
</organism>
<keyword evidence="3 8" id="KW-0812">Transmembrane</keyword>
<dbReference type="AlphaFoldDB" id="A0AAV1HRH7"/>
<evidence type="ECO:0000256" key="4">
    <source>
        <dbReference type="ARBA" id="ARBA00022927"/>
    </source>
</evidence>
<dbReference type="SUPFAM" id="SSF58038">
    <property type="entry name" value="SNARE fusion complex"/>
    <property type="match status" value="1"/>
</dbReference>
<comment type="subcellular location">
    <subcellularLocation>
        <location evidence="1">Membrane</location>
        <topology evidence="1">Single-pass type IV membrane protein</topology>
    </subcellularLocation>
</comment>
<dbReference type="PROSITE" id="PS50192">
    <property type="entry name" value="T_SNARE"/>
    <property type="match status" value="1"/>
</dbReference>
<evidence type="ECO:0000313" key="10">
    <source>
        <dbReference type="EMBL" id="CAK0737108.1"/>
    </source>
</evidence>
<proteinExistence type="predicted"/>
<accession>A0AAV1HRH7</accession>
<gene>
    <name evidence="10" type="ORF">CVIRNUC_000856</name>
</gene>
<dbReference type="PANTHER" id="PTHR21230">
    <property type="entry name" value="VESICLE TRANSPORT V-SNARE PROTEIN VTI1-RELATED"/>
    <property type="match status" value="1"/>
</dbReference>
<dbReference type="InterPro" id="IPR044766">
    <property type="entry name" value="NPSN/SNAP25-like_N_SNARE"/>
</dbReference>
<sequence length="281" mass="31313">MAGSEKYSQEVKVASIFTELKDGFKKADSTSDITKQQNILRDLTNRMQDVKTLIKAFEQEARAENMPSQELANRKKAMVQELNNFITMKKERSSAVDAKKELLAESSSRGQQKTVSEMSTQELMTKGRKEMQAQEDSLIRAQRIVESTIEVGTKTAETLHQQGQQMERVLDALEEIKFSMKEANQVIRDITRSIATDKCIQLLLMVVVVAVVVVIICKSVGVGSKSSSSPLPTLQAPPPPPTTAGRRMLTERGWRSKRRASFDTLPSSMLTSFGDVLSLQN</sequence>
<dbReference type="EMBL" id="CAUYUE010000001">
    <property type="protein sequence ID" value="CAK0737108.1"/>
    <property type="molecule type" value="Genomic_DNA"/>
</dbReference>
<feature type="region of interest" description="Disordered" evidence="7">
    <location>
        <begin position="222"/>
        <end position="256"/>
    </location>
</feature>
<dbReference type="GO" id="GO:0000149">
    <property type="term" value="F:SNARE binding"/>
    <property type="evidence" value="ECO:0007669"/>
    <property type="project" value="TreeGrafter"/>
</dbReference>
<evidence type="ECO:0000256" key="5">
    <source>
        <dbReference type="ARBA" id="ARBA00022989"/>
    </source>
</evidence>
<keyword evidence="5 8" id="KW-1133">Transmembrane helix</keyword>
<reference evidence="10 11" key="1">
    <citation type="submission" date="2023-10" db="EMBL/GenBank/DDBJ databases">
        <authorList>
            <person name="Maclean D."/>
            <person name="Macfadyen A."/>
        </authorList>
    </citation>
    <scope>NUCLEOTIDE SEQUENCE [LARGE SCALE GENOMIC DNA]</scope>
</reference>
<feature type="compositionally biased region" description="Low complexity" evidence="7">
    <location>
        <begin position="222"/>
        <end position="234"/>
    </location>
</feature>
<dbReference type="InterPro" id="IPR000727">
    <property type="entry name" value="T_SNARE_dom"/>
</dbReference>
<dbReference type="CDD" id="cd15861">
    <property type="entry name" value="SNARE_SNAP25N_23N_29N_SEC9N"/>
    <property type="match status" value="1"/>
</dbReference>